<dbReference type="Pfam" id="PF04266">
    <property type="entry name" value="ASCH"/>
    <property type="match status" value="1"/>
</dbReference>
<reference evidence="2 3" key="1">
    <citation type="journal article" date="2016" name="Nat. Commun.">
        <title>Thousands of microbial genomes shed light on interconnected biogeochemical processes in an aquifer system.</title>
        <authorList>
            <person name="Anantharaman K."/>
            <person name="Brown C.T."/>
            <person name="Hug L.A."/>
            <person name="Sharon I."/>
            <person name="Castelle C.J."/>
            <person name="Probst A.J."/>
            <person name="Thomas B.C."/>
            <person name="Singh A."/>
            <person name="Wilkins M.J."/>
            <person name="Karaoz U."/>
            <person name="Brodie E.L."/>
            <person name="Williams K.H."/>
            <person name="Hubbard S.S."/>
            <person name="Banfield J.F."/>
        </authorList>
    </citation>
    <scope>NUCLEOTIDE SEQUENCE [LARGE SCALE GENOMIC DNA]</scope>
</reference>
<gene>
    <name evidence="2" type="ORF">A2837_03420</name>
</gene>
<dbReference type="Proteomes" id="UP000176322">
    <property type="component" value="Unassembled WGS sequence"/>
</dbReference>
<name>A0A1F6BX48_9BACT</name>
<sequence length="107" mass="12216">MKTIKFTPPLVSKVLDGSKTATWRLFDDKDLQIGDSVALVNKDTSETFANAEIINVKEKPLGEIAKKDFDGHETFSSRNEMLATYRSYYGDKVNWNTIVKMIHFKLL</sequence>
<evidence type="ECO:0000313" key="3">
    <source>
        <dbReference type="Proteomes" id="UP000176322"/>
    </source>
</evidence>
<accession>A0A1F6BX48</accession>
<dbReference type="AlphaFoldDB" id="A0A1F6BX48"/>
<evidence type="ECO:0000313" key="2">
    <source>
        <dbReference type="EMBL" id="OGG41524.1"/>
    </source>
</evidence>
<feature type="domain" description="ASCH" evidence="1">
    <location>
        <begin position="4"/>
        <end position="107"/>
    </location>
</feature>
<comment type="caution">
    <text evidence="2">The sequence shown here is derived from an EMBL/GenBank/DDBJ whole genome shotgun (WGS) entry which is preliminary data.</text>
</comment>
<dbReference type="SUPFAM" id="SSF88697">
    <property type="entry name" value="PUA domain-like"/>
    <property type="match status" value="1"/>
</dbReference>
<dbReference type="InterPro" id="IPR007374">
    <property type="entry name" value="ASCH_domain"/>
</dbReference>
<dbReference type="Gene3D" id="2.30.130.30">
    <property type="entry name" value="Hypothetical protein"/>
    <property type="match status" value="1"/>
</dbReference>
<dbReference type="SMART" id="SM01022">
    <property type="entry name" value="ASCH"/>
    <property type="match status" value="1"/>
</dbReference>
<protein>
    <recommendedName>
        <fullName evidence="1">ASCH domain-containing protein</fullName>
    </recommendedName>
</protein>
<dbReference type="EMBL" id="MFKO01000008">
    <property type="protein sequence ID" value="OGG41524.1"/>
    <property type="molecule type" value="Genomic_DNA"/>
</dbReference>
<dbReference type="STRING" id="1798475.A2837_03420"/>
<proteinExistence type="predicted"/>
<evidence type="ECO:0000259" key="1">
    <source>
        <dbReference type="SMART" id="SM01022"/>
    </source>
</evidence>
<organism evidence="2 3">
    <name type="scientific">Candidatus Kaiserbacteria bacterium RIFCSPHIGHO2_01_FULL_46_22</name>
    <dbReference type="NCBI Taxonomy" id="1798475"/>
    <lineage>
        <taxon>Bacteria</taxon>
        <taxon>Candidatus Kaiseribacteriota</taxon>
    </lineage>
</organism>
<dbReference type="InterPro" id="IPR015947">
    <property type="entry name" value="PUA-like_sf"/>
</dbReference>